<gene>
    <name evidence="2" type="ORF">FWK35_00005009</name>
</gene>
<evidence type="ECO:0000313" key="3">
    <source>
        <dbReference type="Proteomes" id="UP000478052"/>
    </source>
</evidence>
<feature type="transmembrane region" description="Helical" evidence="1">
    <location>
        <begin position="89"/>
        <end position="108"/>
    </location>
</feature>
<organism evidence="2 3">
    <name type="scientific">Aphis craccivora</name>
    <name type="common">Cowpea aphid</name>
    <dbReference type="NCBI Taxonomy" id="307492"/>
    <lineage>
        <taxon>Eukaryota</taxon>
        <taxon>Metazoa</taxon>
        <taxon>Ecdysozoa</taxon>
        <taxon>Arthropoda</taxon>
        <taxon>Hexapoda</taxon>
        <taxon>Insecta</taxon>
        <taxon>Pterygota</taxon>
        <taxon>Neoptera</taxon>
        <taxon>Paraneoptera</taxon>
        <taxon>Hemiptera</taxon>
        <taxon>Sternorrhyncha</taxon>
        <taxon>Aphidomorpha</taxon>
        <taxon>Aphidoidea</taxon>
        <taxon>Aphididae</taxon>
        <taxon>Aphidini</taxon>
        <taxon>Aphis</taxon>
        <taxon>Aphis</taxon>
    </lineage>
</organism>
<keyword evidence="1" id="KW-0472">Membrane</keyword>
<proteinExistence type="predicted"/>
<keyword evidence="1" id="KW-0812">Transmembrane</keyword>
<comment type="caution">
    <text evidence="2">The sequence shown here is derived from an EMBL/GenBank/DDBJ whole genome shotgun (WGS) entry which is preliminary data.</text>
</comment>
<feature type="transmembrane region" description="Helical" evidence="1">
    <location>
        <begin position="38"/>
        <end position="58"/>
    </location>
</feature>
<dbReference type="Proteomes" id="UP000478052">
    <property type="component" value="Unassembled WGS sequence"/>
</dbReference>
<evidence type="ECO:0000313" key="2">
    <source>
        <dbReference type="EMBL" id="KAF0769949.1"/>
    </source>
</evidence>
<sequence length="164" mass="18908">MDFDSDQSLKDWAKDKPLSILQLDPADRAVLRIADETIYVLKIFCWASSQLGWMLLIAGTSRFQLPKRHDIKLLARGIRHLFSSRVHELAALLCTLVSFMFLGLTLSIDEDLGKIVTFVNLENLFFIEKNYILNVILRYPYMLVLYQHKPNLAINGCNTTTKFK</sequence>
<keyword evidence="3" id="KW-1185">Reference proteome</keyword>
<reference evidence="2 3" key="1">
    <citation type="submission" date="2019-08" db="EMBL/GenBank/DDBJ databases">
        <title>Whole genome of Aphis craccivora.</title>
        <authorList>
            <person name="Voronova N.V."/>
            <person name="Shulinski R.S."/>
            <person name="Bandarenka Y.V."/>
            <person name="Zhorov D.G."/>
            <person name="Warner D."/>
        </authorList>
    </citation>
    <scope>NUCLEOTIDE SEQUENCE [LARGE SCALE GENOMIC DNA]</scope>
    <source>
        <strain evidence="2">180601</strain>
        <tissue evidence="2">Whole Body</tissue>
    </source>
</reference>
<dbReference type="OrthoDB" id="7441741at2759"/>
<dbReference type="EMBL" id="VUJU01000507">
    <property type="protein sequence ID" value="KAF0769949.1"/>
    <property type="molecule type" value="Genomic_DNA"/>
</dbReference>
<protein>
    <submittedName>
        <fullName evidence="2">Microtubule-actin cross-linking factor 1 isoform X6</fullName>
    </submittedName>
</protein>
<keyword evidence="1" id="KW-1133">Transmembrane helix</keyword>
<name>A0A6G0ZGK7_APHCR</name>
<evidence type="ECO:0000256" key="1">
    <source>
        <dbReference type="SAM" id="Phobius"/>
    </source>
</evidence>
<dbReference type="AlphaFoldDB" id="A0A6G0ZGK7"/>
<accession>A0A6G0ZGK7</accession>